<dbReference type="AlphaFoldDB" id="A0A2G5T8E2"/>
<sequence>MLVEDLEISVIGHHNFVDSNGRRLGVSTPVNKELPYTHGASYMVHHMVHRPGDSYIPRISGAPKVAEKKISAPICGCRSEDGRPAMILDRMEDLVIVLC</sequence>
<gene>
    <name evidence="1" type="primary">Cnig_chr_V.g17174</name>
    <name evidence="1" type="ORF">B9Z55_017174</name>
</gene>
<proteinExistence type="predicted"/>
<accession>A0A2G5T8E2</accession>
<name>A0A2G5T8E2_9PELO</name>
<dbReference type="EMBL" id="PDUG01000005">
    <property type="protein sequence ID" value="PIC23488.1"/>
    <property type="molecule type" value="Genomic_DNA"/>
</dbReference>
<comment type="caution">
    <text evidence="1">The sequence shown here is derived from an EMBL/GenBank/DDBJ whole genome shotgun (WGS) entry which is preliminary data.</text>
</comment>
<dbReference type="Proteomes" id="UP000230233">
    <property type="component" value="Chromosome V"/>
</dbReference>
<organism evidence="1 2">
    <name type="scientific">Caenorhabditis nigoni</name>
    <dbReference type="NCBI Taxonomy" id="1611254"/>
    <lineage>
        <taxon>Eukaryota</taxon>
        <taxon>Metazoa</taxon>
        <taxon>Ecdysozoa</taxon>
        <taxon>Nematoda</taxon>
        <taxon>Chromadorea</taxon>
        <taxon>Rhabditida</taxon>
        <taxon>Rhabditina</taxon>
        <taxon>Rhabditomorpha</taxon>
        <taxon>Rhabditoidea</taxon>
        <taxon>Rhabditidae</taxon>
        <taxon>Peloderinae</taxon>
        <taxon>Caenorhabditis</taxon>
    </lineage>
</organism>
<reference evidence="2" key="1">
    <citation type="submission" date="2017-10" db="EMBL/GenBank/DDBJ databases">
        <title>Rapid genome shrinkage in a self-fertile nematode reveals novel sperm competition proteins.</title>
        <authorList>
            <person name="Yin D."/>
            <person name="Schwarz E.M."/>
            <person name="Thomas C.G."/>
            <person name="Felde R.L."/>
            <person name="Korf I.F."/>
            <person name="Cutter A.D."/>
            <person name="Schartner C.M."/>
            <person name="Ralston E.J."/>
            <person name="Meyer B.J."/>
            <person name="Haag E.S."/>
        </authorList>
    </citation>
    <scope>NUCLEOTIDE SEQUENCE [LARGE SCALE GENOMIC DNA]</scope>
    <source>
        <strain evidence="2">JU1422</strain>
    </source>
</reference>
<protein>
    <submittedName>
        <fullName evidence="1">Uncharacterized protein</fullName>
    </submittedName>
</protein>
<evidence type="ECO:0000313" key="1">
    <source>
        <dbReference type="EMBL" id="PIC23488.1"/>
    </source>
</evidence>
<evidence type="ECO:0000313" key="2">
    <source>
        <dbReference type="Proteomes" id="UP000230233"/>
    </source>
</evidence>
<keyword evidence="2" id="KW-1185">Reference proteome</keyword>